<reference evidence="1 2" key="1">
    <citation type="submission" date="2018-08" db="EMBL/GenBank/DDBJ databases">
        <title>A genome reference for cultivated species of the human gut microbiota.</title>
        <authorList>
            <person name="Zou Y."/>
            <person name="Xue W."/>
            <person name="Luo G."/>
        </authorList>
    </citation>
    <scope>NUCLEOTIDE SEQUENCE [LARGE SCALE GENOMIC DNA]</scope>
    <source>
        <strain evidence="1 2">AF39-8AT</strain>
    </source>
</reference>
<evidence type="ECO:0000313" key="1">
    <source>
        <dbReference type="EMBL" id="RHK82627.1"/>
    </source>
</evidence>
<accession>A0AB73Z2M7</accession>
<organism evidence="1 2">
    <name type="scientific">Phocaeicola vulgatus</name>
    <name type="common">Bacteroides vulgatus</name>
    <dbReference type="NCBI Taxonomy" id="821"/>
    <lineage>
        <taxon>Bacteria</taxon>
        <taxon>Pseudomonadati</taxon>
        <taxon>Bacteroidota</taxon>
        <taxon>Bacteroidia</taxon>
        <taxon>Bacteroidales</taxon>
        <taxon>Bacteroidaceae</taxon>
        <taxon>Phocaeicola</taxon>
    </lineage>
</organism>
<name>A0AB73Z2M7_PHOVU</name>
<dbReference type="Proteomes" id="UP000286392">
    <property type="component" value="Unassembled WGS sequence"/>
</dbReference>
<sequence length="60" mass="6791">MEKYFPSSFLTSKHIRQEQTDPISTNRKLQATTSCTSILCQPDEYPNSSCRADALKIIVP</sequence>
<gene>
    <name evidence="1" type="ORF">DW043_20575</name>
</gene>
<proteinExistence type="predicted"/>
<comment type="caution">
    <text evidence="1">The sequence shown here is derived from an EMBL/GenBank/DDBJ whole genome shotgun (WGS) entry which is preliminary data.</text>
</comment>
<evidence type="ECO:0000313" key="2">
    <source>
        <dbReference type="Proteomes" id="UP000286392"/>
    </source>
</evidence>
<dbReference type="AlphaFoldDB" id="A0AB73Z2M7"/>
<dbReference type="EMBL" id="QROB01000048">
    <property type="protein sequence ID" value="RHK82627.1"/>
    <property type="molecule type" value="Genomic_DNA"/>
</dbReference>
<protein>
    <submittedName>
        <fullName evidence="1">Uncharacterized protein</fullName>
    </submittedName>
</protein>